<dbReference type="RefSeq" id="WP_378247163.1">
    <property type="nucleotide sequence ID" value="NZ_JBHRWK010000120.1"/>
</dbReference>
<dbReference type="PANTHER" id="PTHR30055">
    <property type="entry name" value="HTH-TYPE TRANSCRIPTIONAL REGULATOR RUTR"/>
    <property type="match status" value="1"/>
</dbReference>
<evidence type="ECO:0000313" key="8">
    <source>
        <dbReference type="Proteomes" id="UP001595645"/>
    </source>
</evidence>
<dbReference type="Proteomes" id="UP001595645">
    <property type="component" value="Unassembled WGS sequence"/>
</dbReference>
<evidence type="ECO:0000256" key="5">
    <source>
        <dbReference type="PROSITE-ProRule" id="PRU00335"/>
    </source>
</evidence>
<keyword evidence="2" id="KW-0805">Transcription regulation</keyword>
<dbReference type="PANTHER" id="PTHR30055:SF151">
    <property type="entry name" value="TRANSCRIPTIONAL REGULATORY PROTEIN"/>
    <property type="match status" value="1"/>
</dbReference>
<dbReference type="InterPro" id="IPR003012">
    <property type="entry name" value="Tet_transcr_reg_TetR"/>
</dbReference>
<organism evidence="7 8">
    <name type="scientific">Amycolatopsis speibonae</name>
    <dbReference type="NCBI Taxonomy" id="1450224"/>
    <lineage>
        <taxon>Bacteria</taxon>
        <taxon>Bacillati</taxon>
        <taxon>Actinomycetota</taxon>
        <taxon>Actinomycetes</taxon>
        <taxon>Pseudonocardiales</taxon>
        <taxon>Pseudonocardiaceae</taxon>
        <taxon>Amycolatopsis</taxon>
    </lineage>
</organism>
<feature type="DNA-binding region" description="H-T-H motif" evidence="5">
    <location>
        <begin position="29"/>
        <end position="48"/>
    </location>
</feature>
<evidence type="ECO:0000256" key="2">
    <source>
        <dbReference type="ARBA" id="ARBA00023015"/>
    </source>
</evidence>
<accession>A0ABV7PBY7</accession>
<evidence type="ECO:0000256" key="3">
    <source>
        <dbReference type="ARBA" id="ARBA00023125"/>
    </source>
</evidence>
<protein>
    <submittedName>
        <fullName evidence="7">TetR family transcriptional regulator</fullName>
    </submittedName>
</protein>
<feature type="domain" description="HTH tetR-type" evidence="6">
    <location>
        <begin position="6"/>
        <end position="66"/>
    </location>
</feature>
<keyword evidence="8" id="KW-1185">Reference proteome</keyword>
<dbReference type="SUPFAM" id="SSF46689">
    <property type="entry name" value="Homeodomain-like"/>
    <property type="match status" value="1"/>
</dbReference>
<evidence type="ECO:0000256" key="1">
    <source>
        <dbReference type="ARBA" id="ARBA00022491"/>
    </source>
</evidence>
<dbReference type="PRINTS" id="PR00400">
    <property type="entry name" value="TETREPRESSOR"/>
</dbReference>
<dbReference type="Pfam" id="PF02909">
    <property type="entry name" value="TetR_C_1"/>
    <property type="match status" value="1"/>
</dbReference>
<evidence type="ECO:0000313" key="7">
    <source>
        <dbReference type="EMBL" id="MFC3456105.1"/>
    </source>
</evidence>
<dbReference type="PROSITE" id="PS50977">
    <property type="entry name" value="HTH_TETR_2"/>
    <property type="match status" value="1"/>
</dbReference>
<keyword evidence="4" id="KW-0804">Transcription</keyword>
<evidence type="ECO:0000259" key="6">
    <source>
        <dbReference type="PROSITE" id="PS50977"/>
    </source>
</evidence>
<dbReference type="InterPro" id="IPR009057">
    <property type="entry name" value="Homeodomain-like_sf"/>
</dbReference>
<dbReference type="Pfam" id="PF00440">
    <property type="entry name" value="TetR_N"/>
    <property type="match status" value="1"/>
</dbReference>
<proteinExistence type="predicted"/>
<sequence length="239" mass="26046">MTRREPLNREKVLDAALALAAEEGLKGLSMRKLAKTLGVEAMALYNHVRNKTDILDGIAERVYSGIERADPDSPWPERVRVTVLNTYRALAAHPVVPMALATDEANPNSLQALLPLDDLVGALYEAGFDDDGIRPTLGALNSLVFGSLLLTTVGFTKARKGEAEREQDERFLRRIDPAVLPNFSRAIPALQAHDPEPDFMRALDLLISGLVAAAASGPGTAWPLRGPARRRRDRRPGSV</sequence>
<comment type="caution">
    <text evidence="7">The sequence shown here is derived from an EMBL/GenBank/DDBJ whole genome shotgun (WGS) entry which is preliminary data.</text>
</comment>
<keyword evidence="1" id="KW-0678">Repressor</keyword>
<gene>
    <name evidence="7" type="ORF">ACFOSH_42325</name>
</gene>
<dbReference type="InterPro" id="IPR036271">
    <property type="entry name" value="Tet_transcr_reg_TetR-rel_C_sf"/>
</dbReference>
<dbReference type="InterPro" id="IPR004111">
    <property type="entry name" value="Repressor_TetR_C"/>
</dbReference>
<reference evidence="8" key="1">
    <citation type="journal article" date="2019" name="Int. J. Syst. Evol. Microbiol.">
        <title>The Global Catalogue of Microorganisms (GCM) 10K type strain sequencing project: providing services to taxonomists for standard genome sequencing and annotation.</title>
        <authorList>
            <consortium name="The Broad Institute Genomics Platform"/>
            <consortium name="The Broad Institute Genome Sequencing Center for Infectious Disease"/>
            <person name="Wu L."/>
            <person name="Ma J."/>
        </authorList>
    </citation>
    <scope>NUCLEOTIDE SEQUENCE [LARGE SCALE GENOMIC DNA]</scope>
    <source>
        <strain evidence="8">CGMCC 4.7676</strain>
    </source>
</reference>
<dbReference type="EMBL" id="JBHRWK010000120">
    <property type="protein sequence ID" value="MFC3456105.1"/>
    <property type="molecule type" value="Genomic_DNA"/>
</dbReference>
<name>A0ABV7PBY7_9PSEU</name>
<dbReference type="SUPFAM" id="SSF48498">
    <property type="entry name" value="Tetracyclin repressor-like, C-terminal domain"/>
    <property type="match status" value="1"/>
</dbReference>
<keyword evidence="3 5" id="KW-0238">DNA-binding</keyword>
<dbReference type="InterPro" id="IPR050109">
    <property type="entry name" value="HTH-type_TetR-like_transc_reg"/>
</dbReference>
<dbReference type="Gene3D" id="1.10.357.10">
    <property type="entry name" value="Tetracycline Repressor, domain 2"/>
    <property type="match status" value="1"/>
</dbReference>
<evidence type="ECO:0000256" key="4">
    <source>
        <dbReference type="ARBA" id="ARBA00023163"/>
    </source>
</evidence>
<dbReference type="InterPro" id="IPR001647">
    <property type="entry name" value="HTH_TetR"/>
</dbReference>
<dbReference type="PRINTS" id="PR00455">
    <property type="entry name" value="HTHTETR"/>
</dbReference>